<dbReference type="InterPro" id="IPR018535">
    <property type="entry name" value="DUF1996"/>
</dbReference>
<keyword evidence="4" id="KW-1185">Reference proteome</keyword>
<dbReference type="Pfam" id="PF09362">
    <property type="entry name" value="DUF1996"/>
    <property type="match status" value="1"/>
</dbReference>
<proteinExistence type="predicted"/>
<dbReference type="AlphaFoldDB" id="A0A6A5ZJV1"/>
<organism evidence="3 4">
    <name type="scientific">Lophiotrema nucula</name>
    <dbReference type="NCBI Taxonomy" id="690887"/>
    <lineage>
        <taxon>Eukaryota</taxon>
        <taxon>Fungi</taxon>
        <taxon>Dikarya</taxon>
        <taxon>Ascomycota</taxon>
        <taxon>Pezizomycotina</taxon>
        <taxon>Dothideomycetes</taxon>
        <taxon>Pleosporomycetidae</taxon>
        <taxon>Pleosporales</taxon>
        <taxon>Lophiotremataceae</taxon>
        <taxon>Lophiotrema</taxon>
    </lineage>
</organism>
<evidence type="ECO:0000259" key="2">
    <source>
        <dbReference type="PROSITE" id="PS00128"/>
    </source>
</evidence>
<dbReference type="InterPro" id="IPR019799">
    <property type="entry name" value="Glyco_hydro_22_CS"/>
</dbReference>
<dbReference type="PROSITE" id="PS00128">
    <property type="entry name" value="GLYCOSYL_HYDROL_F22_1"/>
    <property type="match status" value="1"/>
</dbReference>
<dbReference type="EMBL" id="ML977316">
    <property type="protein sequence ID" value="KAF2119137.1"/>
    <property type="molecule type" value="Genomic_DNA"/>
</dbReference>
<evidence type="ECO:0000256" key="1">
    <source>
        <dbReference type="SAM" id="SignalP"/>
    </source>
</evidence>
<feature type="chain" id="PRO_5025566292" description="Glycosyl hydrolases family 22 (GH22) domain-containing protein" evidence="1">
    <location>
        <begin position="20"/>
        <end position="338"/>
    </location>
</feature>
<evidence type="ECO:0000313" key="4">
    <source>
        <dbReference type="Proteomes" id="UP000799770"/>
    </source>
</evidence>
<dbReference type="OrthoDB" id="74764at2759"/>
<name>A0A6A5ZJV1_9PLEO</name>
<feature type="domain" description="Glycosyl hydrolases family 22 (GH22)" evidence="2">
    <location>
        <begin position="296"/>
        <end position="314"/>
    </location>
</feature>
<evidence type="ECO:0000313" key="3">
    <source>
        <dbReference type="EMBL" id="KAF2119137.1"/>
    </source>
</evidence>
<feature type="signal peptide" evidence="1">
    <location>
        <begin position="1"/>
        <end position="19"/>
    </location>
</feature>
<accession>A0A6A5ZJV1</accession>
<dbReference type="PANTHER" id="PTHR43662:SF13">
    <property type="entry name" value="DUF1996 DOMAIN-CONTAINING PROTEIN"/>
    <property type="match status" value="1"/>
</dbReference>
<dbReference type="PANTHER" id="PTHR43662">
    <property type="match status" value="1"/>
</dbReference>
<keyword evidence="1" id="KW-0732">Signal</keyword>
<reference evidence="3" key="1">
    <citation type="journal article" date="2020" name="Stud. Mycol.">
        <title>101 Dothideomycetes genomes: a test case for predicting lifestyles and emergence of pathogens.</title>
        <authorList>
            <person name="Haridas S."/>
            <person name="Albert R."/>
            <person name="Binder M."/>
            <person name="Bloem J."/>
            <person name="Labutti K."/>
            <person name="Salamov A."/>
            <person name="Andreopoulos B."/>
            <person name="Baker S."/>
            <person name="Barry K."/>
            <person name="Bills G."/>
            <person name="Bluhm B."/>
            <person name="Cannon C."/>
            <person name="Castanera R."/>
            <person name="Culley D."/>
            <person name="Daum C."/>
            <person name="Ezra D."/>
            <person name="Gonzalez J."/>
            <person name="Henrissat B."/>
            <person name="Kuo A."/>
            <person name="Liang C."/>
            <person name="Lipzen A."/>
            <person name="Lutzoni F."/>
            <person name="Magnuson J."/>
            <person name="Mondo S."/>
            <person name="Nolan M."/>
            <person name="Ohm R."/>
            <person name="Pangilinan J."/>
            <person name="Park H.-J."/>
            <person name="Ramirez L."/>
            <person name="Alfaro M."/>
            <person name="Sun H."/>
            <person name="Tritt A."/>
            <person name="Yoshinaga Y."/>
            <person name="Zwiers L.-H."/>
            <person name="Turgeon B."/>
            <person name="Goodwin S."/>
            <person name="Spatafora J."/>
            <person name="Crous P."/>
            <person name="Grigoriev I."/>
        </authorList>
    </citation>
    <scope>NUCLEOTIDE SEQUENCE</scope>
    <source>
        <strain evidence="3">CBS 627.86</strain>
    </source>
</reference>
<gene>
    <name evidence="3" type="ORF">BDV96DRAFT_487531</name>
</gene>
<protein>
    <recommendedName>
        <fullName evidence="2">Glycosyl hydrolases family 22 (GH22) domain-containing protein</fullName>
    </recommendedName>
</protein>
<dbReference type="Proteomes" id="UP000799770">
    <property type="component" value="Unassembled WGS sequence"/>
</dbReference>
<sequence length="338" mass="37912">MKWNPVVLIALLAPSDVFALLRFPCAQLVVDRLDPLVSPGQEPSPHLHQIVGGSSFNTTMDPAKDMPKESSCTTCQFSEDFSNYWTAVLYFKARNGTYKRVPQRQNAGFDGVKGGMTVYYMQDGLYNFQQTSKVTAFQPGFRMFVGDLNARTEEEASRFRQLTYTCLQNIGTRDPQITYFPKEPCPAGIMVALRFPTCWDGKNLDSPDHMEHISYPESGTFESGGPCPASHPVRMPQVFYEVVWETAQFNNKDDWPEDGSQPFVWSFGDGTGYANHGDYLFGWQGDALQRAMDAPCYVNCTTLKTQDIPAMNACAVKRKVTEDIDGWVNELPGGHQVK</sequence>